<proteinExistence type="predicted"/>
<dbReference type="EMBL" id="LNZH02000109">
    <property type="protein sequence ID" value="OCB91020.1"/>
    <property type="molecule type" value="Genomic_DNA"/>
</dbReference>
<accession>A0A9Q5N8V3</accession>
<feature type="compositionally biased region" description="Basic and acidic residues" evidence="1">
    <location>
        <begin position="77"/>
        <end position="86"/>
    </location>
</feature>
<dbReference type="OrthoDB" id="3265188at2759"/>
<feature type="region of interest" description="Disordered" evidence="1">
    <location>
        <begin position="1"/>
        <end position="104"/>
    </location>
</feature>
<feature type="compositionally biased region" description="Low complexity" evidence="1">
    <location>
        <begin position="37"/>
        <end position="49"/>
    </location>
</feature>
<dbReference type="AlphaFoldDB" id="A0A9Q5N8V3"/>
<keyword evidence="3" id="KW-1185">Reference proteome</keyword>
<evidence type="ECO:0000313" key="3">
    <source>
        <dbReference type="Proteomes" id="UP000757232"/>
    </source>
</evidence>
<name>A0A9Q5N8V3_SANBA</name>
<comment type="caution">
    <text evidence="2">The sequence shown here is derived from an EMBL/GenBank/DDBJ whole genome shotgun (WGS) entry which is preliminary data.</text>
</comment>
<sequence length="104" mass="11921">MTEFEEGFDEPQPENKRSRLSIRSTNSDHLPLRLDSDVGSDNDVGGQQEQDQESQDQESPDELLLRPLARKGRHDPRRSVNEDLSNKPDLPIDDDDDDDDDLYV</sequence>
<feature type="compositionally biased region" description="Acidic residues" evidence="1">
    <location>
        <begin position="1"/>
        <end position="12"/>
    </location>
</feature>
<protein>
    <submittedName>
        <fullName evidence="2">Uncharacterized protein</fullName>
    </submittedName>
</protein>
<reference evidence="2" key="1">
    <citation type="submission" date="2016-06" db="EMBL/GenBank/DDBJ databases">
        <title>Draft Genome sequence of the fungus Inonotus baumii.</title>
        <authorList>
            <person name="Zhu H."/>
            <person name="Lin W."/>
        </authorList>
    </citation>
    <scope>NUCLEOTIDE SEQUENCE</scope>
    <source>
        <strain evidence="2">821</strain>
    </source>
</reference>
<feature type="compositionally biased region" description="Acidic residues" evidence="1">
    <location>
        <begin position="91"/>
        <end position="104"/>
    </location>
</feature>
<dbReference type="Proteomes" id="UP000757232">
    <property type="component" value="Unassembled WGS sequence"/>
</dbReference>
<evidence type="ECO:0000313" key="2">
    <source>
        <dbReference type="EMBL" id="OCB91020.1"/>
    </source>
</evidence>
<organism evidence="2 3">
    <name type="scientific">Sanghuangporus baumii</name>
    <name type="common">Phellinus baumii</name>
    <dbReference type="NCBI Taxonomy" id="108892"/>
    <lineage>
        <taxon>Eukaryota</taxon>
        <taxon>Fungi</taxon>
        <taxon>Dikarya</taxon>
        <taxon>Basidiomycota</taxon>
        <taxon>Agaricomycotina</taxon>
        <taxon>Agaricomycetes</taxon>
        <taxon>Hymenochaetales</taxon>
        <taxon>Hymenochaetaceae</taxon>
        <taxon>Sanghuangporus</taxon>
    </lineage>
</organism>
<gene>
    <name evidence="2" type="ORF">A7U60_g1767</name>
</gene>
<feature type="compositionally biased region" description="Acidic residues" evidence="1">
    <location>
        <begin position="50"/>
        <end position="61"/>
    </location>
</feature>
<evidence type="ECO:0000256" key="1">
    <source>
        <dbReference type="SAM" id="MobiDB-lite"/>
    </source>
</evidence>